<dbReference type="RefSeq" id="WP_130459812.1">
    <property type="nucleotide sequence ID" value="NZ_SHKM01000002.1"/>
</dbReference>
<dbReference type="PANTHER" id="PTHR34981">
    <property type="entry name" value="CELL DIVISION PROTEIN ZAPA"/>
    <property type="match status" value="1"/>
</dbReference>
<comment type="caution">
    <text evidence="10">The sequence shown here is derived from an EMBL/GenBank/DDBJ whole genome shotgun (WGS) entry which is preliminary data.</text>
</comment>
<evidence type="ECO:0000256" key="3">
    <source>
        <dbReference type="ARBA" id="ARBA00022490"/>
    </source>
</evidence>
<dbReference type="Proteomes" id="UP000292136">
    <property type="component" value="Unassembled WGS sequence"/>
</dbReference>
<reference evidence="10 11" key="1">
    <citation type="submission" date="2019-02" db="EMBL/GenBank/DDBJ databases">
        <title>Genomic Encyclopedia of Type Strains, Phase IV (KMG-IV): sequencing the most valuable type-strain genomes for metagenomic binning, comparative biology and taxonomic classification.</title>
        <authorList>
            <person name="Goeker M."/>
        </authorList>
    </citation>
    <scope>NUCLEOTIDE SEQUENCE [LARGE SCALE GENOMIC DNA]</scope>
    <source>
        <strain evidence="10 11">DSM 21223</strain>
    </source>
</reference>
<dbReference type="SUPFAM" id="SSF102829">
    <property type="entry name" value="Cell division protein ZapA-like"/>
    <property type="match status" value="1"/>
</dbReference>
<sequence length="109" mass="11585">MSGNFIDVAILGREYRVACPPGEQEALLAAVAYVDRKMQDIAAKSKTAAAERVAVMAALNIAHELLSAGKAESPAENPETPVDGSDFQRRIGAMETQLDAALQGQEPLF</sequence>
<dbReference type="Gene3D" id="1.20.5.50">
    <property type="match status" value="1"/>
</dbReference>
<organism evidence="10 11">
    <name type="scientific">Azospira oryzae</name>
    <dbReference type="NCBI Taxonomy" id="146939"/>
    <lineage>
        <taxon>Bacteria</taxon>
        <taxon>Pseudomonadati</taxon>
        <taxon>Pseudomonadota</taxon>
        <taxon>Betaproteobacteria</taxon>
        <taxon>Rhodocyclales</taxon>
        <taxon>Rhodocyclaceae</taxon>
        <taxon>Azospira</taxon>
    </lineage>
</organism>
<name>A0ABY0INB9_9RHOO</name>
<keyword evidence="3" id="KW-0963">Cytoplasm</keyword>
<evidence type="ECO:0000313" key="11">
    <source>
        <dbReference type="Proteomes" id="UP000292136"/>
    </source>
</evidence>
<evidence type="ECO:0000256" key="5">
    <source>
        <dbReference type="ARBA" id="ARBA00023210"/>
    </source>
</evidence>
<protein>
    <recommendedName>
        <fullName evidence="2">Cell division protein ZapA</fullName>
    </recommendedName>
    <alternativeName>
        <fullName evidence="9">Z ring-associated protein ZapA</fullName>
    </alternativeName>
</protein>
<dbReference type="Gene3D" id="3.30.160.880">
    <property type="entry name" value="Cell division protein ZapA protomer, N-terminal domain"/>
    <property type="match status" value="1"/>
</dbReference>
<dbReference type="EMBL" id="SHKM01000002">
    <property type="protein sequence ID" value="RZT76720.1"/>
    <property type="molecule type" value="Genomic_DNA"/>
</dbReference>
<dbReference type="InterPro" id="IPR036192">
    <property type="entry name" value="Cell_div_ZapA-like_sf"/>
</dbReference>
<evidence type="ECO:0000313" key="10">
    <source>
        <dbReference type="EMBL" id="RZT76720.1"/>
    </source>
</evidence>
<accession>A0ABY0INB9</accession>
<gene>
    <name evidence="10" type="ORF">EV678_2602</name>
</gene>
<keyword evidence="6" id="KW-0131">Cell cycle</keyword>
<evidence type="ECO:0000256" key="6">
    <source>
        <dbReference type="ARBA" id="ARBA00023306"/>
    </source>
</evidence>
<dbReference type="Pfam" id="PF05164">
    <property type="entry name" value="ZapA"/>
    <property type="match status" value="1"/>
</dbReference>
<comment type="subunit">
    <text evidence="8">Homodimer. Interacts with FtsZ.</text>
</comment>
<evidence type="ECO:0000256" key="2">
    <source>
        <dbReference type="ARBA" id="ARBA00015195"/>
    </source>
</evidence>
<proteinExistence type="predicted"/>
<comment type="subcellular location">
    <subcellularLocation>
        <location evidence="1">Cytoplasm</location>
    </subcellularLocation>
</comment>
<dbReference type="PANTHER" id="PTHR34981:SF1">
    <property type="entry name" value="CELL DIVISION PROTEIN ZAPA"/>
    <property type="match status" value="1"/>
</dbReference>
<evidence type="ECO:0000256" key="8">
    <source>
        <dbReference type="ARBA" id="ARBA00026068"/>
    </source>
</evidence>
<comment type="function">
    <text evidence="7">Activator of cell division through the inhibition of FtsZ GTPase activity, therefore promoting FtsZ assembly into bundles of protofilaments necessary for the formation of the division Z ring. It is recruited early at mid-cell but it is not essential for cell division.</text>
</comment>
<dbReference type="InterPro" id="IPR007838">
    <property type="entry name" value="Cell_div_ZapA-like"/>
</dbReference>
<keyword evidence="4 10" id="KW-0132">Cell division</keyword>
<dbReference type="GO" id="GO:0051301">
    <property type="term" value="P:cell division"/>
    <property type="evidence" value="ECO:0007669"/>
    <property type="project" value="UniProtKB-KW"/>
</dbReference>
<keyword evidence="11" id="KW-1185">Reference proteome</keyword>
<evidence type="ECO:0000256" key="4">
    <source>
        <dbReference type="ARBA" id="ARBA00022618"/>
    </source>
</evidence>
<evidence type="ECO:0000256" key="7">
    <source>
        <dbReference type="ARBA" id="ARBA00024910"/>
    </source>
</evidence>
<dbReference type="InterPro" id="IPR042233">
    <property type="entry name" value="Cell_div_ZapA_N"/>
</dbReference>
<evidence type="ECO:0000256" key="1">
    <source>
        <dbReference type="ARBA" id="ARBA00004496"/>
    </source>
</evidence>
<evidence type="ECO:0000256" key="9">
    <source>
        <dbReference type="ARBA" id="ARBA00033158"/>
    </source>
</evidence>
<keyword evidence="5" id="KW-0717">Septation</keyword>